<feature type="non-terminal residue" evidence="1">
    <location>
        <position position="121"/>
    </location>
</feature>
<protein>
    <submittedName>
        <fullName evidence="1">Uncharacterized protein</fullName>
    </submittedName>
</protein>
<dbReference type="Proteomes" id="UP000054721">
    <property type="component" value="Unassembled WGS sequence"/>
</dbReference>
<keyword evidence="2" id="KW-1185">Reference proteome</keyword>
<gene>
    <name evidence="1" type="ORF">T02_13482</name>
</gene>
<reference evidence="1 2" key="1">
    <citation type="submission" date="2015-05" db="EMBL/GenBank/DDBJ databases">
        <title>Evolution of Trichinella species and genotypes.</title>
        <authorList>
            <person name="Korhonen P.K."/>
            <person name="Edoardo P."/>
            <person name="Giuseppe L.R."/>
            <person name="Gasser R.B."/>
        </authorList>
    </citation>
    <scope>NUCLEOTIDE SEQUENCE [LARGE SCALE GENOMIC DNA]</scope>
    <source>
        <strain evidence="1">ISS10</strain>
    </source>
</reference>
<dbReference type="EMBL" id="JYDW01000013">
    <property type="protein sequence ID" value="KRZ61979.1"/>
    <property type="molecule type" value="Genomic_DNA"/>
</dbReference>
<evidence type="ECO:0000313" key="2">
    <source>
        <dbReference type="Proteomes" id="UP000054721"/>
    </source>
</evidence>
<comment type="caution">
    <text evidence="1">The sequence shown here is derived from an EMBL/GenBank/DDBJ whole genome shotgun (WGS) entry which is preliminary data.</text>
</comment>
<feature type="non-terminal residue" evidence="1">
    <location>
        <position position="1"/>
    </location>
</feature>
<sequence>LDIEDGLQSFDSWPMGVRSTVGIESSASLVANLTLKGTMWTNRVEVQRKDDRARDSYVPERKAFELPLGTTVVARIFVHFERAVATCSASGVGEPEDVREGDRHQSTYLVAGRTNVWSIRT</sequence>
<evidence type="ECO:0000313" key="1">
    <source>
        <dbReference type="EMBL" id="KRZ61979.1"/>
    </source>
</evidence>
<dbReference type="AlphaFoldDB" id="A0A0V1LR75"/>
<name>A0A0V1LR75_9BILA</name>
<organism evidence="1 2">
    <name type="scientific">Trichinella nativa</name>
    <dbReference type="NCBI Taxonomy" id="6335"/>
    <lineage>
        <taxon>Eukaryota</taxon>
        <taxon>Metazoa</taxon>
        <taxon>Ecdysozoa</taxon>
        <taxon>Nematoda</taxon>
        <taxon>Enoplea</taxon>
        <taxon>Dorylaimia</taxon>
        <taxon>Trichinellida</taxon>
        <taxon>Trichinellidae</taxon>
        <taxon>Trichinella</taxon>
    </lineage>
</organism>
<proteinExistence type="predicted"/>
<dbReference type="OrthoDB" id="5934420at2759"/>
<accession>A0A0V1LR75</accession>